<evidence type="ECO:0000256" key="3">
    <source>
        <dbReference type="ARBA" id="ARBA00023125"/>
    </source>
</evidence>
<sequence length="321" mass="35370">MNLTTRQLQAFEALHQHLSFTRAAQQCCLSQPAFSALIQGLEQGLGSQLFERSTRHVELTPAGQDFLPHAQRLLASIDQAVQSLQGAAQLRATRVTVALLPSLAAHWLPSVLTQFAQVHPRISVQVRDALNTPCLESVQQGQADWALCTAPSRHPDLHAAAVAEEAFYLVCPRTHALAQSQAPVTPQALQGVPFIHMAAHTSVRAGVEQWQARVFQQPLLQTCMEVEQLATVMGMVRAGLGVSLVPALSLAYFQDPDIAIRRLDGPAPSRTIYWVRHRHQSLGPAAQTFYDSAHQSLQALLQRPLELRTEAPAARRRRTKR</sequence>
<evidence type="ECO:0000256" key="1">
    <source>
        <dbReference type="ARBA" id="ARBA00009437"/>
    </source>
</evidence>
<keyword evidence="7" id="KW-1185">Reference proteome</keyword>
<dbReference type="SUPFAM" id="SSF46785">
    <property type="entry name" value="Winged helix' DNA-binding domain"/>
    <property type="match status" value="1"/>
</dbReference>
<dbReference type="Pfam" id="PF00126">
    <property type="entry name" value="HTH_1"/>
    <property type="match status" value="1"/>
</dbReference>
<dbReference type="PANTHER" id="PTHR30419">
    <property type="entry name" value="HTH-TYPE TRANSCRIPTIONAL REGULATOR YBHD"/>
    <property type="match status" value="1"/>
</dbReference>
<dbReference type="SUPFAM" id="SSF53850">
    <property type="entry name" value="Periplasmic binding protein-like II"/>
    <property type="match status" value="1"/>
</dbReference>
<comment type="caution">
    <text evidence="6">The sequence shown here is derived from an EMBL/GenBank/DDBJ whole genome shotgun (WGS) entry which is preliminary data.</text>
</comment>
<feature type="domain" description="HTH lysR-type" evidence="5">
    <location>
        <begin position="1"/>
        <end position="60"/>
    </location>
</feature>
<dbReference type="PRINTS" id="PR00039">
    <property type="entry name" value="HTHLYSR"/>
</dbReference>
<dbReference type="InterPro" id="IPR050950">
    <property type="entry name" value="HTH-type_LysR_regulators"/>
</dbReference>
<evidence type="ECO:0000313" key="6">
    <source>
        <dbReference type="EMBL" id="MCT9809589.1"/>
    </source>
</evidence>
<dbReference type="InterPro" id="IPR036390">
    <property type="entry name" value="WH_DNA-bd_sf"/>
</dbReference>
<dbReference type="Proteomes" id="UP001525968">
    <property type="component" value="Unassembled WGS sequence"/>
</dbReference>
<dbReference type="Pfam" id="PF03466">
    <property type="entry name" value="LysR_substrate"/>
    <property type="match status" value="1"/>
</dbReference>
<keyword evidence="3" id="KW-0238">DNA-binding</keyword>
<keyword evidence="2" id="KW-0805">Transcription regulation</keyword>
<evidence type="ECO:0000259" key="5">
    <source>
        <dbReference type="PROSITE" id="PS50931"/>
    </source>
</evidence>
<evidence type="ECO:0000256" key="2">
    <source>
        <dbReference type="ARBA" id="ARBA00023015"/>
    </source>
</evidence>
<dbReference type="InterPro" id="IPR000847">
    <property type="entry name" value="LysR_HTH_N"/>
</dbReference>
<keyword evidence="4" id="KW-0804">Transcription</keyword>
<organism evidence="6 7">
    <name type="scientific">Acidovorax bellezanensis</name>
    <dbReference type="NCBI Taxonomy" id="2976702"/>
    <lineage>
        <taxon>Bacteria</taxon>
        <taxon>Pseudomonadati</taxon>
        <taxon>Pseudomonadota</taxon>
        <taxon>Betaproteobacteria</taxon>
        <taxon>Burkholderiales</taxon>
        <taxon>Comamonadaceae</taxon>
        <taxon>Acidovorax</taxon>
    </lineage>
</organism>
<dbReference type="PANTHER" id="PTHR30419:SF8">
    <property type="entry name" value="NITROGEN ASSIMILATION TRANSCRIPTIONAL ACTIVATOR-RELATED"/>
    <property type="match status" value="1"/>
</dbReference>
<dbReference type="InterPro" id="IPR005119">
    <property type="entry name" value="LysR_subst-bd"/>
</dbReference>
<dbReference type="CDD" id="cd08440">
    <property type="entry name" value="PBP2_LTTR_like_4"/>
    <property type="match status" value="1"/>
</dbReference>
<dbReference type="Gene3D" id="3.40.190.290">
    <property type="match status" value="1"/>
</dbReference>
<comment type="similarity">
    <text evidence="1">Belongs to the LysR transcriptional regulatory family.</text>
</comment>
<dbReference type="EMBL" id="JAODYH010000002">
    <property type="protein sequence ID" value="MCT9809589.1"/>
    <property type="molecule type" value="Genomic_DNA"/>
</dbReference>
<dbReference type="RefSeq" id="WP_261498520.1">
    <property type="nucleotide sequence ID" value="NZ_JAODYH010000002.1"/>
</dbReference>
<evidence type="ECO:0000256" key="4">
    <source>
        <dbReference type="ARBA" id="ARBA00023163"/>
    </source>
</evidence>
<evidence type="ECO:0000313" key="7">
    <source>
        <dbReference type="Proteomes" id="UP001525968"/>
    </source>
</evidence>
<accession>A0ABT2PGN6</accession>
<proteinExistence type="inferred from homology"/>
<name>A0ABT2PGN6_9BURK</name>
<dbReference type="Gene3D" id="1.10.10.10">
    <property type="entry name" value="Winged helix-like DNA-binding domain superfamily/Winged helix DNA-binding domain"/>
    <property type="match status" value="1"/>
</dbReference>
<dbReference type="PROSITE" id="PS50931">
    <property type="entry name" value="HTH_LYSR"/>
    <property type="match status" value="1"/>
</dbReference>
<gene>
    <name evidence="6" type="ORF">N0K08_02975</name>
</gene>
<protein>
    <submittedName>
        <fullName evidence="6">LysR family transcriptional regulator</fullName>
    </submittedName>
</protein>
<reference evidence="6 7" key="1">
    <citation type="submission" date="2022-09" db="EMBL/GenBank/DDBJ databases">
        <title>Draft genome of isolate Be4.</title>
        <authorList>
            <person name="Sanchez-Castro I."/>
            <person name="Martinez-Rodriguez P."/>
            <person name="Descostes M."/>
            <person name="Merroun M."/>
        </authorList>
    </citation>
    <scope>NUCLEOTIDE SEQUENCE [LARGE SCALE GENOMIC DNA]</scope>
    <source>
        <strain evidence="6 7">Be4</strain>
    </source>
</reference>
<dbReference type="InterPro" id="IPR036388">
    <property type="entry name" value="WH-like_DNA-bd_sf"/>
</dbReference>